<dbReference type="Proteomes" id="UP000756387">
    <property type="component" value="Unassembled WGS sequence"/>
</dbReference>
<dbReference type="EMBL" id="JADCSA010000016">
    <property type="protein sequence ID" value="MBE7325791.1"/>
    <property type="molecule type" value="Genomic_DNA"/>
</dbReference>
<keyword evidence="2" id="KW-1185">Reference proteome</keyword>
<accession>A0ABR9RW45</accession>
<proteinExistence type="predicted"/>
<reference evidence="1 2" key="1">
    <citation type="submission" date="2020-10" db="EMBL/GenBank/DDBJ databases">
        <title>Nocardioides sp. isolated from sludge.</title>
        <authorList>
            <person name="Zhang X."/>
        </authorList>
    </citation>
    <scope>NUCLEOTIDE SEQUENCE [LARGE SCALE GENOMIC DNA]</scope>
    <source>
        <strain evidence="1 2">Y6</strain>
    </source>
</reference>
<comment type="caution">
    <text evidence="1">The sequence shown here is derived from an EMBL/GenBank/DDBJ whole genome shotgun (WGS) entry which is preliminary data.</text>
</comment>
<gene>
    <name evidence="1" type="ORF">IEQ44_14150</name>
</gene>
<evidence type="ECO:0000313" key="1">
    <source>
        <dbReference type="EMBL" id="MBE7325791.1"/>
    </source>
</evidence>
<evidence type="ECO:0000313" key="2">
    <source>
        <dbReference type="Proteomes" id="UP000756387"/>
    </source>
</evidence>
<dbReference type="RefSeq" id="WP_193639119.1">
    <property type="nucleotide sequence ID" value="NZ_JADCSA010000016.1"/>
</dbReference>
<protein>
    <submittedName>
        <fullName evidence="1">Uncharacterized protein</fullName>
    </submittedName>
</protein>
<sequence length="127" mass="14229">MAARHPGRFAALHLRLADPVHLAHAAAARRRGAPRLPRVLALADGRSESPWETVIREFHRVVEAPGWVRRGYTSRDLLRDTRDLLADVDRTLGRTHAPRRLDAWHAVVRTSALTAAGRSRLAGRLCR</sequence>
<name>A0ABR9RW45_9ACTN</name>
<organism evidence="1 2">
    <name type="scientific">Nocardioides malaquae</name>
    <dbReference type="NCBI Taxonomy" id="2773426"/>
    <lineage>
        <taxon>Bacteria</taxon>
        <taxon>Bacillati</taxon>
        <taxon>Actinomycetota</taxon>
        <taxon>Actinomycetes</taxon>
        <taxon>Propionibacteriales</taxon>
        <taxon>Nocardioidaceae</taxon>
        <taxon>Nocardioides</taxon>
    </lineage>
</organism>